<dbReference type="GO" id="GO:0017101">
    <property type="term" value="C:aminoacyl-tRNA synthetase multienzyme complex"/>
    <property type="evidence" value="ECO:0007669"/>
    <property type="project" value="TreeGrafter"/>
</dbReference>
<sequence length="147" mass="16962">MTIFFFLQVMDIVDRLFVSMFDSLNEKCKKELDAIAKQYPFKPRKVELTLFSSTIVVKLVPYFVLLDLVVFFQKILEFAFSSSLNFLHFFKGEEIISGGQRIHDPDFLTGRAEASGIDVKKISAYIDAFRYAFSPLPMLHILSNQQC</sequence>
<dbReference type="GO" id="GO:0006422">
    <property type="term" value="P:aspartyl-tRNA aminoacylation"/>
    <property type="evidence" value="ECO:0007669"/>
    <property type="project" value="InterPro"/>
</dbReference>
<dbReference type="InterPro" id="IPR004523">
    <property type="entry name" value="Asp-tRNA_synthase_2"/>
</dbReference>
<dbReference type="GO" id="GO:0005524">
    <property type="term" value="F:ATP binding"/>
    <property type="evidence" value="ECO:0007669"/>
    <property type="project" value="InterPro"/>
</dbReference>
<organism evidence="2 3">
    <name type="scientific">Cinnamomum micranthum f. kanehirae</name>
    <dbReference type="NCBI Taxonomy" id="337451"/>
    <lineage>
        <taxon>Eukaryota</taxon>
        <taxon>Viridiplantae</taxon>
        <taxon>Streptophyta</taxon>
        <taxon>Embryophyta</taxon>
        <taxon>Tracheophyta</taxon>
        <taxon>Spermatophyta</taxon>
        <taxon>Magnoliopsida</taxon>
        <taxon>Magnoliidae</taxon>
        <taxon>Laurales</taxon>
        <taxon>Lauraceae</taxon>
        <taxon>Cinnamomum</taxon>
    </lineage>
</organism>
<evidence type="ECO:0000313" key="3">
    <source>
        <dbReference type="Proteomes" id="UP000283530"/>
    </source>
</evidence>
<accession>A0A443PLD9</accession>
<proteinExistence type="predicted"/>
<evidence type="ECO:0000256" key="1">
    <source>
        <dbReference type="ARBA" id="ARBA00022490"/>
    </source>
</evidence>
<dbReference type="EMBL" id="QPKB01000008">
    <property type="protein sequence ID" value="RWR91559.1"/>
    <property type="molecule type" value="Genomic_DNA"/>
</dbReference>
<dbReference type="Proteomes" id="UP000283530">
    <property type="component" value="Unassembled WGS sequence"/>
</dbReference>
<dbReference type="OrthoDB" id="1740998at2759"/>
<keyword evidence="3" id="KW-1185">Reference proteome</keyword>
<keyword evidence="2" id="KW-0030">Aminoacyl-tRNA synthetase</keyword>
<keyword evidence="2" id="KW-0436">Ligase</keyword>
<evidence type="ECO:0000313" key="2">
    <source>
        <dbReference type="EMBL" id="RWR91559.1"/>
    </source>
</evidence>
<dbReference type="SUPFAM" id="SSF55681">
    <property type="entry name" value="Class II aaRS and biotin synthetases"/>
    <property type="match status" value="1"/>
</dbReference>
<dbReference type="InterPro" id="IPR045864">
    <property type="entry name" value="aa-tRNA-synth_II/BPL/LPL"/>
</dbReference>
<comment type="caution">
    <text evidence="2">The sequence shown here is derived from an EMBL/GenBank/DDBJ whole genome shotgun (WGS) entry which is preliminary data.</text>
</comment>
<dbReference type="GO" id="GO:0003723">
    <property type="term" value="F:RNA binding"/>
    <property type="evidence" value="ECO:0007669"/>
    <property type="project" value="TreeGrafter"/>
</dbReference>
<reference evidence="2 3" key="1">
    <citation type="journal article" date="2019" name="Nat. Plants">
        <title>Stout camphor tree genome fills gaps in understanding of flowering plant genome evolution.</title>
        <authorList>
            <person name="Chaw S.M."/>
            <person name="Liu Y.C."/>
            <person name="Wu Y.W."/>
            <person name="Wang H.Y."/>
            <person name="Lin C.I."/>
            <person name="Wu C.S."/>
            <person name="Ke H.M."/>
            <person name="Chang L.Y."/>
            <person name="Hsu C.Y."/>
            <person name="Yang H.T."/>
            <person name="Sudianto E."/>
            <person name="Hsu M.H."/>
            <person name="Wu K.P."/>
            <person name="Wang L.N."/>
            <person name="Leebens-Mack J.H."/>
            <person name="Tsai I.J."/>
        </authorList>
    </citation>
    <scope>NUCLEOTIDE SEQUENCE [LARGE SCALE GENOMIC DNA]</scope>
    <source>
        <strain evidence="3">cv. Chaw 1501</strain>
        <tissue evidence="2">Young leaves</tissue>
    </source>
</reference>
<dbReference type="PANTHER" id="PTHR43450:SF1">
    <property type="entry name" value="ASPARTATE--TRNA LIGASE, CYTOPLASMIC"/>
    <property type="match status" value="1"/>
</dbReference>
<dbReference type="GO" id="GO:0004815">
    <property type="term" value="F:aspartate-tRNA ligase activity"/>
    <property type="evidence" value="ECO:0007669"/>
    <property type="project" value="InterPro"/>
</dbReference>
<dbReference type="Gene3D" id="3.30.930.10">
    <property type="entry name" value="Bira Bifunctional Protein, Domain 2"/>
    <property type="match status" value="1"/>
</dbReference>
<dbReference type="AlphaFoldDB" id="A0A443PLD9"/>
<keyword evidence="1" id="KW-0963">Cytoplasm</keyword>
<dbReference type="PANTHER" id="PTHR43450">
    <property type="entry name" value="ASPARTYL-TRNA SYNTHETASE"/>
    <property type="match status" value="1"/>
</dbReference>
<dbReference type="STRING" id="337451.A0A443PLD9"/>
<protein>
    <submittedName>
        <fullName evidence="2">Aspartyl/Asparaginyl-tRNA synthetase</fullName>
    </submittedName>
</protein>
<dbReference type="GO" id="GO:0005829">
    <property type="term" value="C:cytosol"/>
    <property type="evidence" value="ECO:0007669"/>
    <property type="project" value="TreeGrafter"/>
</dbReference>
<gene>
    <name evidence="2" type="ORF">CKAN_02072000</name>
</gene>
<name>A0A443PLD9_9MAGN</name>